<dbReference type="InterPro" id="IPR000595">
    <property type="entry name" value="cNMP-bd_dom"/>
</dbReference>
<dbReference type="InterPro" id="IPR036390">
    <property type="entry name" value="WH_DNA-bd_sf"/>
</dbReference>
<sequence>MYTLLLHHVARYITLEEPAQQLFCDALEVKKLRKHQYLLQEGDICRRDYFIVAGGVRQYETTTDGREHTVHFGFEDWWMTDRHSLLTHTPSVYNIQALEATTVLQLHQETLETLYHTVPQLERYFHRVLQQTCAMWQQRILLLQKSAAERYEAFLKDYGPIEQRLSQQHIASYLGVTRETLSRLRSQPGRLSQ</sequence>
<keyword evidence="6" id="KW-1185">Reference proteome</keyword>
<feature type="domain" description="Cyclic nucleotide-binding" evidence="4">
    <location>
        <begin position="11"/>
        <end position="132"/>
    </location>
</feature>
<accession>A0ABT3IJZ5</accession>
<evidence type="ECO:0000256" key="1">
    <source>
        <dbReference type="ARBA" id="ARBA00023015"/>
    </source>
</evidence>
<gene>
    <name evidence="5" type="ORF">OL497_10300</name>
</gene>
<dbReference type="CDD" id="cd00038">
    <property type="entry name" value="CAP_ED"/>
    <property type="match status" value="1"/>
</dbReference>
<dbReference type="RefSeq" id="WP_264729807.1">
    <property type="nucleotide sequence ID" value="NZ_JAPDNR010000001.1"/>
</dbReference>
<keyword evidence="1" id="KW-0805">Transcription regulation</keyword>
<dbReference type="Pfam" id="PF00027">
    <property type="entry name" value="cNMP_binding"/>
    <property type="match status" value="1"/>
</dbReference>
<evidence type="ECO:0000256" key="3">
    <source>
        <dbReference type="ARBA" id="ARBA00023163"/>
    </source>
</evidence>
<keyword evidence="3" id="KW-0804">Transcription</keyword>
<dbReference type="InterPro" id="IPR012318">
    <property type="entry name" value="HTH_CRP"/>
</dbReference>
<organism evidence="5 6">
    <name type="scientific">Chitinophaga nivalis</name>
    <dbReference type="NCBI Taxonomy" id="2991709"/>
    <lineage>
        <taxon>Bacteria</taxon>
        <taxon>Pseudomonadati</taxon>
        <taxon>Bacteroidota</taxon>
        <taxon>Chitinophagia</taxon>
        <taxon>Chitinophagales</taxon>
        <taxon>Chitinophagaceae</taxon>
        <taxon>Chitinophaga</taxon>
    </lineage>
</organism>
<dbReference type="InterPro" id="IPR014710">
    <property type="entry name" value="RmlC-like_jellyroll"/>
</dbReference>
<dbReference type="PROSITE" id="PS50042">
    <property type="entry name" value="CNMP_BINDING_3"/>
    <property type="match status" value="1"/>
</dbReference>
<dbReference type="InterPro" id="IPR036388">
    <property type="entry name" value="WH-like_DNA-bd_sf"/>
</dbReference>
<dbReference type="Gene3D" id="1.10.10.10">
    <property type="entry name" value="Winged helix-like DNA-binding domain superfamily/Winged helix DNA-binding domain"/>
    <property type="match status" value="1"/>
</dbReference>
<dbReference type="SUPFAM" id="SSF51206">
    <property type="entry name" value="cAMP-binding domain-like"/>
    <property type="match status" value="1"/>
</dbReference>
<dbReference type="EMBL" id="JAPDNS010000001">
    <property type="protein sequence ID" value="MCW3484286.1"/>
    <property type="molecule type" value="Genomic_DNA"/>
</dbReference>
<proteinExistence type="predicted"/>
<dbReference type="Gene3D" id="2.60.120.10">
    <property type="entry name" value="Jelly Rolls"/>
    <property type="match status" value="1"/>
</dbReference>
<dbReference type="SUPFAM" id="SSF46785">
    <property type="entry name" value="Winged helix' DNA-binding domain"/>
    <property type="match status" value="1"/>
</dbReference>
<dbReference type="Proteomes" id="UP001207742">
    <property type="component" value="Unassembled WGS sequence"/>
</dbReference>
<name>A0ABT3IJZ5_9BACT</name>
<evidence type="ECO:0000259" key="4">
    <source>
        <dbReference type="PROSITE" id="PS50042"/>
    </source>
</evidence>
<evidence type="ECO:0000256" key="2">
    <source>
        <dbReference type="ARBA" id="ARBA00023125"/>
    </source>
</evidence>
<reference evidence="5 6" key="1">
    <citation type="submission" date="2022-10" db="EMBL/GenBank/DDBJ databases">
        <title>Chitinophaga nivalis PC15 sp. nov., isolated from Pyeongchang county, South Korea.</title>
        <authorList>
            <person name="Trinh H.N."/>
        </authorList>
    </citation>
    <scope>NUCLEOTIDE SEQUENCE [LARGE SCALE GENOMIC DNA]</scope>
    <source>
        <strain evidence="5 6">PC14</strain>
    </source>
</reference>
<dbReference type="InterPro" id="IPR018490">
    <property type="entry name" value="cNMP-bd_dom_sf"/>
</dbReference>
<evidence type="ECO:0000313" key="6">
    <source>
        <dbReference type="Proteomes" id="UP001207742"/>
    </source>
</evidence>
<dbReference type="Pfam" id="PF13545">
    <property type="entry name" value="HTH_Crp_2"/>
    <property type="match status" value="1"/>
</dbReference>
<comment type="caution">
    <text evidence="5">The sequence shown here is derived from an EMBL/GenBank/DDBJ whole genome shotgun (WGS) entry which is preliminary data.</text>
</comment>
<protein>
    <submittedName>
        <fullName evidence="5">Crp/Fnr family transcriptional regulator</fullName>
    </submittedName>
</protein>
<evidence type="ECO:0000313" key="5">
    <source>
        <dbReference type="EMBL" id="MCW3484286.1"/>
    </source>
</evidence>
<keyword evidence="2" id="KW-0238">DNA-binding</keyword>